<reference evidence="3" key="1">
    <citation type="submission" date="2025-08" db="UniProtKB">
        <authorList>
            <consortium name="RefSeq"/>
        </authorList>
    </citation>
    <scope>IDENTIFICATION</scope>
    <source>
        <tissue evidence="3">Blood</tissue>
    </source>
</reference>
<evidence type="ECO:0000256" key="1">
    <source>
        <dbReference type="SAM" id="MobiDB-lite"/>
    </source>
</evidence>
<accession>A0A2Y9GZ06</accession>
<feature type="region of interest" description="Disordered" evidence="1">
    <location>
        <begin position="1"/>
        <end position="23"/>
    </location>
</feature>
<organism evidence="2 3">
    <name type="scientific">Neomonachus schauinslandi</name>
    <name type="common">Hawaiian monk seal</name>
    <name type="synonym">Monachus schauinslandi</name>
    <dbReference type="NCBI Taxonomy" id="29088"/>
    <lineage>
        <taxon>Eukaryota</taxon>
        <taxon>Metazoa</taxon>
        <taxon>Chordata</taxon>
        <taxon>Craniata</taxon>
        <taxon>Vertebrata</taxon>
        <taxon>Euteleostomi</taxon>
        <taxon>Mammalia</taxon>
        <taxon>Eutheria</taxon>
        <taxon>Laurasiatheria</taxon>
        <taxon>Carnivora</taxon>
        <taxon>Caniformia</taxon>
        <taxon>Pinnipedia</taxon>
        <taxon>Phocidae</taxon>
        <taxon>Monachinae</taxon>
        <taxon>Monachini</taxon>
        <taxon>Neomonachus</taxon>
    </lineage>
</organism>
<evidence type="ECO:0000313" key="3">
    <source>
        <dbReference type="RefSeq" id="XP_021544477.1"/>
    </source>
</evidence>
<dbReference type="Proteomes" id="UP000248481">
    <property type="component" value="Chromosome 4"/>
</dbReference>
<dbReference type="InParanoid" id="A0A2Y9GZ06"/>
<dbReference type="RefSeq" id="XP_021544477.1">
    <property type="nucleotide sequence ID" value="XM_021688802.1"/>
</dbReference>
<gene>
    <name evidence="3" type="primary">LOC110579247</name>
</gene>
<name>A0A2Y9GZ06_NEOSC</name>
<protein>
    <submittedName>
        <fullName evidence="3">Uncharacterized protein LOC110579247</fullName>
    </submittedName>
</protein>
<sequence length="122" mass="13503">MPSHDGQEVGLGGRRRLPGSRAVPAERSWWRSGPWWVAASQPHRVSEQRWPGLLQSLLRPSEATWAAGLVNRPRDRDAGPSAQASTCSESGWVRALGTEAERRCARQVFVLTKPEAHARNNS</sequence>
<proteinExistence type="predicted"/>
<dbReference type="KEGG" id="nsu:110579247"/>
<dbReference type="AlphaFoldDB" id="A0A2Y9GZ06"/>
<dbReference type="GeneID" id="110579247"/>
<keyword evidence="2" id="KW-1185">Reference proteome</keyword>
<evidence type="ECO:0000313" key="2">
    <source>
        <dbReference type="Proteomes" id="UP000248481"/>
    </source>
</evidence>